<comment type="caution">
    <text evidence="1">The sequence shown here is derived from an EMBL/GenBank/DDBJ whole genome shotgun (WGS) entry which is preliminary data.</text>
</comment>
<proteinExistence type="predicted"/>
<keyword evidence="2" id="KW-1185">Reference proteome</keyword>
<gene>
    <name evidence="1" type="ORF">DY245_08900</name>
</gene>
<name>A0A371Q891_STRIH</name>
<reference evidence="1 2" key="1">
    <citation type="submission" date="2018-08" db="EMBL/GenBank/DDBJ databases">
        <title>Streptomyces NEAU-D10 sp. nov., a novel Actinomycete isolated from soil.</title>
        <authorList>
            <person name="Jin L."/>
        </authorList>
    </citation>
    <scope>NUCLEOTIDE SEQUENCE [LARGE SCALE GENOMIC DNA]</scope>
    <source>
        <strain evidence="1 2">NEAU-D10</strain>
    </source>
</reference>
<dbReference type="EMBL" id="QUAC01000062">
    <property type="protein sequence ID" value="REK90673.1"/>
    <property type="molecule type" value="Genomic_DNA"/>
</dbReference>
<sequence length="227" mass="25394">MWKFRTGSAWRDVPERYGPWATLHTPAAGWQDAHMANTQPITYVRIAEVLTDLGMITKEKAQSVLDEAGDFVASLDRLGRVRGDALESFDVAVSIHSEDVDFADEHYEWLLNEAAALTGGKVSISNYRFEKDNPDDEDCGLGTMHFECNGKPLSFGIEQESNDYLDMGAAQQAIEALSPHDDPREFRCVEQEGSELDDDIMVLATTEQREGLLQHLGITFEPPLRQC</sequence>
<evidence type="ECO:0000313" key="1">
    <source>
        <dbReference type="EMBL" id="REK90673.1"/>
    </source>
</evidence>
<dbReference type="AlphaFoldDB" id="A0A371Q891"/>
<organism evidence="1 2">
    <name type="scientific">Streptomyces inhibens</name>
    <dbReference type="NCBI Taxonomy" id="2293571"/>
    <lineage>
        <taxon>Bacteria</taxon>
        <taxon>Bacillati</taxon>
        <taxon>Actinomycetota</taxon>
        <taxon>Actinomycetes</taxon>
        <taxon>Kitasatosporales</taxon>
        <taxon>Streptomycetaceae</taxon>
        <taxon>Streptomyces</taxon>
    </lineage>
</organism>
<evidence type="ECO:0000313" key="2">
    <source>
        <dbReference type="Proteomes" id="UP000262477"/>
    </source>
</evidence>
<protein>
    <submittedName>
        <fullName evidence="1">Transposase</fullName>
    </submittedName>
</protein>
<dbReference type="Proteomes" id="UP000262477">
    <property type="component" value="Unassembled WGS sequence"/>
</dbReference>
<dbReference type="OrthoDB" id="4799037at2"/>
<accession>A0A371Q891</accession>